<sequence>MPLDRRSFKSPPTSLTSIRESQAARRAQRREQRYDSARQLDILSDLNLGPSDDEDDDSHEPPRIIHEGISQFASLLSPEAGNVSGAIVGGHAQVQQPDHQTNDVEQTSPQPSIGRGKKKKAKRRQRPQSSSTIAEIPTNSTTSKASRQKSNQWANRCMYAELLELNPGPALNPQVDVEDGLPDDLDTGAWIAISGVPVGKRCLAVTYTSSGIAGTVPNTVLRSRLVGKHLLPTFPSILPQNTILDCILDQNWTQNGILHVLDVIKWKGQDIGDCETSFRFWWRDTRIQELLTTDPNRISEFAQTTAKSNSESATTSTGFPYPMTFVPVPYHSDISLPNLLSTIIPMARSPRMISMIPRRSSPSAITEGEMQVDTQLTIGISEGEVQRIEVQVQSEGLLLYVSQATYEPGTSPLSTWVPTQFEGVAVLDLFEKLAERRFQMGISREGPNEVEMDI</sequence>
<dbReference type="EMBL" id="MU117969">
    <property type="protein sequence ID" value="KAF9652304.1"/>
    <property type="molecule type" value="Genomic_DNA"/>
</dbReference>
<proteinExistence type="predicted"/>
<dbReference type="Proteomes" id="UP000886501">
    <property type="component" value="Unassembled WGS sequence"/>
</dbReference>
<name>A0ACB6ZRY3_THEGA</name>
<evidence type="ECO:0000313" key="1">
    <source>
        <dbReference type="EMBL" id="KAF9652304.1"/>
    </source>
</evidence>
<evidence type="ECO:0000313" key="2">
    <source>
        <dbReference type="Proteomes" id="UP000886501"/>
    </source>
</evidence>
<reference evidence="1" key="1">
    <citation type="submission" date="2019-10" db="EMBL/GenBank/DDBJ databases">
        <authorList>
            <consortium name="DOE Joint Genome Institute"/>
            <person name="Kuo A."/>
            <person name="Miyauchi S."/>
            <person name="Kiss E."/>
            <person name="Drula E."/>
            <person name="Kohler A."/>
            <person name="Sanchez-Garcia M."/>
            <person name="Andreopoulos B."/>
            <person name="Barry K.W."/>
            <person name="Bonito G."/>
            <person name="Buee M."/>
            <person name="Carver A."/>
            <person name="Chen C."/>
            <person name="Cichocki N."/>
            <person name="Clum A."/>
            <person name="Culley D."/>
            <person name="Crous P.W."/>
            <person name="Fauchery L."/>
            <person name="Girlanda M."/>
            <person name="Hayes R."/>
            <person name="Keri Z."/>
            <person name="Labutti K."/>
            <person name="Lipzen A."/>
            <person name="Lombard V."/>
            <person name="Magnuson J."/>
            <person name="Maillard F."/>
            <person name="Morin E."/>
            <person name="Murat C."/>
            <person name="Nolan M."/>
            <person name="Ohm R."/>
            <person name="Pangilinan J."/>
            <person name="Pereira M."/>
            <person name="Perotto S."/>
            <person name="Peter M."/>
            <person name="Riley R."/>
            <person name="Sitrit Y."/>
            <person name="Stielow B."/>
            <person name="Szollosi G."/>
            <person name="Zifcakova L."/>
            <person name="Stursova M."/>
            <person name="Spatafora J.W."/>
            <person name="Tedersoo L."/>
            <person name="Vaario L.-M."/>
            <person name="Yamada A."/>
            <person name="Yan M."/>
            <person name="Wang P."/>
            <person name="Xu J."/>
            <person name="Bruns T."/>
            <person name="Baldrian P."/>
            <person name="Vilgalys R."/>
            <person name="Henrissat B."/>
            <person name="Grigoriev I.V."/>
            <person name="Hibbett D."/>
            <person name="Nagy L.G."/>
            <person name="Martin F.M."/>
        </authorList>
    </citation>
    <scope>NUCLEOTIDE SEQUENCE</scope>
    <source>
        <strain evidence="1">P2</strain>
    </source>
</reference>
<reference evidence="1" key="2">
    <citation type="journal article" date="2020" name="Nat. Commun.">
        <title>Large-scale genome sequencing of mycorrhizal fungi provides insights into the early evolution of symbiotic traits.</title>
        <authorList>
            <person name="Miyauchi S."/>
            <person name="Kiss E."/>
            <person name="Kuo A."/>
            <person name="Drula E."/>
            <person name="Kohler A."/>
            <person name="Sanchez-Garcia M."/>
            <person name="Morin E."/>
            <person name="Andreopoulos B."/>
            <person name="Barry K.W."/>
            <person name="Bonito G."/>
            <person name="Buee M."/>
            <person name="Carver A."/>
            <person name="Chen C."/>
            <person name="Cichocki N."/>
            <person name="Clum A."/>
            <person name="Culley D."/>
            <person name="Crous P.W."/>
            <person name="Fauchery L."/>
            <person name="Girlanda M."/>
            <person name="Hayes R.D."/>
            <person name="Keri Z."/>
            <person name="LaButti K."/>
            <person name="Lipzen A."/>
            <person name="Lombard V."/>
            <person name="Magnuson J."/>
            <person name="Maillard F."/>
            <person name="Murat C."/>
            <person name="Nolan M."/>
            <person name="Ohm R.A."/>
            <person name="Pangilinan J."/>
            <person name="Pereira M.F."/>
            <person name="Perotto S."/>
            <person name="Peter M."/>
            <person name="Pfister S."/>
            <person name="Riley R."/>
            <person name="Sitrit Y."/>
            <person name="Stielow J.B."/>
            <person name="Szollosi G."/>
            <person name="Zifcakova L."/>
            <person name="Stursova M."/>
            <person name="Spatafora J.W."/>
            <person name="Tedersoo L."/>
            <person name="Vaario L.M."/>
            <person name="Yamada A."/>
            <person name="Yan M."/>
            <person name="Wang P."/>
            <person name="Xu J."/>
            <person name="Bruns T."/>
            <person name="Baldrian P."/>
            <person name="Vilgalys R."/>
            <person name="Dunand C."/>
            <person name="Henrissat B."/>
            <person name="Grigoriev I.V."/>
            <person name="Hibbett D."/>
            <person name="Nagy L.G."/>
            <person name="Martin F.M."/>
        </authorList>
    </citation>
    <scope>NUCLEOTIDE SEQUENCE</scope>
    <source>
        <strain evidence="1">P2</strain>
    </source>
</reference>
<keyword evidence="2" id="KW-1185">Reference proteome</keyword>
<comment type="caution">
    <text evidence="1">The sequence shown here is derived from an EMBL/GenBank/DDBJ whole genome shotgun (WGS) entry which is preliminary data.</text>
</comment>
<protein>
    <submittedName>
        <fullName evidence="1">Uncharacterized protein</fullName>
    </submittedName>
</protein>
<organism evidence="1 2">
    <name type="scientific">Thelephora ganbajun</name>
    <name type="common">Ganba fungus</name>
    <dbReference type="NCBI Taxonomy" id="370292"/>
    <lineage>
        <taxon>Eukaryota</taxon>
        <taxon>Fungi</taxon>
        <taxon>Dikarya</taxon>
        <taxon>Basidiomycota</taxon>
        <taxon>Agaricomycotina</taxon>
        <taxon>Agaricomycetes</taxon>
        <taxon>Thelephorales</taxon>
        <taxon>Thelephoraceae</taxon>
        <taxon>Thelephora</taxon>
    </lineage>
</organism>
<gene>
    <name evidence="1" type="ORF">BDM02DRAFT_3153765</name>
</gene>
<accession>A0ACB6ZRY3</accession>